<keyword evidence="3" id="KW-1185">Reference proteome</keyword>
<accession>A0AAD9NES4</accession>
<name>A0AAD9NES4_9ANNE</name>
<evidence type="ECO:0000313" key="2">
    <source>
        <dbReference type="EMBL" id="KAK2167602.1"/>
    </source>
</evidence>
<dbReference type="EMBL" id="JAODUP010000026">
    <property type="protein sequence ID" value="KAK2167602.1"/>
    <property type="molecule type" value="Genomic_DNA"/>
</dbReference>
<dbReference type="Proteomes" id="UP001208570">
    <property type="component" value="Unassembled WGS sequence"/>
</dbReference>
<sequence>MRETSPSNTKKKDCTRHHRFHATTIHSHEDTREWNVLSRPSNCMTTTPADRLIFTIRMNEDNDADDKTSSTGSSSRYH</sequence>
<protein>
    <submittedName>
        <fullName evidence="2">Uncharacterized protein</fullName>
    </submittedName>
</protein>
<evidence type="ECO:0000256" key="1">
    <source>
        <dbReference type="SAM" id="MobiDB-lite"/>
    </source>
</evidence>
<evidence type="ECO:0000313" key="3">
    <source>
        <dbReference type="Proteomes" id="UP001208570"/>
    </source>
</evidence>
<comment type="caution">
    <text evidence="2">The sequence shown here is derived from an EMBL/GenBank/DDBJ whole genome shotgun (WGS) entry which is preliminary data.</text>
</comment>
<feature type="region of interest" description="Disordered" evidence="1">
    <location>
        <begin position="58"/>
        <end position="78"/>
    </location>
</feature>
<reference evidence="2" key="1">
    <citation type="journal article" date="2023" name="Mol. Biol. Evol.">
        <title>Third-Generation Sequencing Reveals the Adaptive Role of the Epigenome in Three Deep-Sea Polychaetes.</title>
        <authorList>
            <person name="Perez M."/>
            <person name="Aroh O."/>
            <person name="Sun Y."/>
            <person name="Lan Y."/>
            <person name="Juniper S.K."/>
            <person name="Young C.R."/>
            <person name="Angers B."/>
            <person name="Qian P.Y."/>
        </authorList>
    </citation>
    <scope>NUCLEOTIDE SEQUENCE</scope>
    <source>
        <strain evidence="2">P08H-3</strain>
    </source>
</reference>
<feature type="compositionally biased region" description="Polar residues" evidence="1">
    <location>
        <begin position="69"/>
        <end position="78"/>
    </location>
</feature>
<proteinExistence type="predicted"/>
<gene>
    <name evidence="2" type="ORF">LSH36_26g11020</name>
</gene>
<organism evidence="2 3">
    <name type="scientific">Paralvinella palmiformis</name>
    <dbReference type="NCBI Taxonomy" id="53620"/>
    <lineage>
        <taxon>Eukaryota</taxon>
        <taxon>Metazoa</taxon>
        <taxon>Spiralia</taxon>
        <taxon>Lophotrochozoa</taxon>
        <taxon>Annelida</taxon>
        <taxon>Polychaeta</taxon>
        <taxon>Sedentaria</taxon>
        <taxon>Canalipalpata</taxon>
        <taxon>Terebellida</taxon>
        <taxon>Terebelliformia</taxon>
        <taxon>Alvinellidae</taxon>
        <taxon>Paralvinella</taxon>
    </lineage>
</organism>
<dbReference type="AlphaFoldDB" id="A0AAD9NES4"/>